<dbReference type="InterPro" id="IPR011006">
    <property type="entry name" value="CheY-like_superfamily"/>
</dbReference>
<reference evidence="1 2" key="1">
    <citation type="submission" date="2020-08" db="EMBL/GenBank/DDBJ databases">
        <title>Genomic Encyclopedia of Type Strains, Phase IV (KMG-IV): sequencing the most valuable type-strain genomes for metagenomic binning, comparative biology and taxonomic classification.</title>
        <authorList>
            <person name="Goeker M."/>
        </authorList>
    </citation>
    <scope>NUCLEOTIDE SEQUENCE [LARGE SCALE GENOMIC DNA]</scope>
    <source>
        <strain evidence="1 2">DSM 23447</strain>
    </source>
</reference>
<comment type="caution">
    <text evidence="1">The sequence shown here is derived from an EMBL/GenBank/DDBJ whole genome shotgun (WGS) entry which is preliminary data.</text>
</comment>
<organism evidence="1 2">
    <name type="scientific">Devosia subaequoris</name>
    <dbReference type="NCBI Taxonomy" id="395930"/>
    <lineage>
        <taxon>Bacteria</taxon>
        <taxon>Pseudomonadati</taxon>
        <taxon>Pseudomonadota</taxon>
        <taxon>Alphaproteobacteria</taxon>
        <taxon>Hyphomicrobiales</taxon>
        <taxon>Devosiaceae</taxon>
        <taxon>Devosia</taxon>
    </lineage>
</organism>
<dbReference type="GO" id="GO:0003677">
    <property type="term" value="F:DNA binding"/>
    <property type="evidence" value="ECO:0007669"/>
    <property type="project" value="UniProtKB-KW"/>
</dbReference>
<dbReference type="SUPFAM" id="SSF52172">
    <property type="entry name" value="CheY-like"/>
    <property type="match status" value="1"/>
</dbReference>
<evidence type="ECO:0000313" key="1">
    <source>
        <dbReference type="EMBL" id="MBB4051365.1"/>
    </source>
</evidence>
<gene>
    <name evidence="1" type="ORF">GGR20_001001</name>
</gene>
<dbReference type="Gene3D" id="3.40.50.2300">
    <property type="match status" value="1"/>
</dbReference>
<accession>A0A7W6IKR5</accession>
<dbReference type="AlphaFoldDB" id="A0A7W6IKR5"/>
<protein>
    <submittedName>
        <fullName evidence="1">DNA-binding response OmpR family regulator</fullName>
    </submittedName>
</protein>
<sequence>MRPDLKVLFTTGYARNAIVHHGRLDAGVELITKPFGYADLAARVRDLLDR</sequence>
<keyword evidence="2" id="KW-1185">Reference proteome</keyword>
<proteinExistence type="predicted"/>
<name>A0A7W6IKR5_9HYPH</name>
<dbReference type="EMBL" id="JACIEW010000002">
    <property type="protein sequence ID" value="MBB4051365.1"/>
    <property type="molecule type" value="Genomic_DNA"/>
</dbReference>
<evidence type="ECO:0000313" key="2">
    <source>
        <dbReference type="Proteomes" id="UP000547011"/>
    </source>
</evidence>
<dbReference type="Proteomes" id="UP000547011">
    <property type="component" value="Unassembled WGS sequence"/>
</dbReference>
<keyword evidence="1" id="KW-0238">DNA-binding</keyword>